<dbReference type="Pfam" id="PF00578">
    <property type="entry name" value="AhpC-TSA"/>
    <property type="match status" value="1"/>
</dbReference>
<evidence type="ECO:0000313" key="14">
    <source>
        <dbReference type="EMBL" id="KKW29020.1"/>
    </source>
</evidence>
<dbReference type="GO" id="GO:0034599">
    <property type="term" value="P:cellular response to oxidative stress"/>
    <property type="evidence" value="ECO:0007669"/>
    <property type="project" value="TreeGrafter"/>
</dbReference>
<feature type="domain" description="Thioredoxin" evidence="13">
    <location>
        <begin position="2"/>
        <end position="155"/>
    </location>
</feature>
<dbReference type="GO" id="GO:0008379">
    <property type="term" value="F:thioredoxin peroxidase activity"/>
    <property type="evidence" value="ECO:0007669"/>
    <property type="project" value="TreeGrafter"/>
</dbReference>
<dbReference type="PROSITE" id="PS51352">
    <property type="entry name" value="THIOREDOXIN_2"/>
    <property type="match status" value="1"/>
</dbReference>
<comment type="function">
    <text evidence="1">Thiol-specific peroxidase that catalyzes the reduction of hydrogen peroxide and organic hydroperoxides to water and alcohols, respectively. Plays a role in cell protection against oxidative stress by detoxifying peroxides and as sensor of hydrogen peroxide-mediated signaling events.</text>
</comment>
<dbReference type="GO" id="GO:0005737">
    <property type="term" value="C:cytoplasm"/>
    <property type="evidence" value="ECO:0007669"/>
    <property type="project" value="TreeGrafter"/>
</dbReference>
<comment type="catalytic activity">
    <reaction evidence="11">
        <text>a hydroperoxide + [thioredoxin]-dithiol = an alcohol + [thioredoxin]-disulfide + H2O</text>
        <dbReference type="Rhea" id="RHEA:62620"/>
        <dbReference type="Rhea" id="RHEA-COMP:10698"/>
        <dbReference type="Rhea" id="RHEA-COMP:10700"/>
        <dbReference type="ChEBI" id="CHEBI:15377"/>
        <dbReference type="ChEBI" id="CHEBI:29950"/>
        <dbReference type="ChEBI" id="CHEBI:30879"/>
        <dbReference type="ChEBI" id="CHEBI:35924"/>
        <dbReference type="ChEBI" id="CHEBI:50058"/>
        <dbReference type="EC" id="1.11.1.24"/>
    </reaction>
</comment>
<accession>A0A0G1XDR5</accession>
<keyword evidence="6" id="KW-0560">Oxidoreductase</keyword>
<dbReference type="InterPro" id="IPR000866">
    <property type="entry name" value="AhpC/TSA"/>
</dbReference>
<dbReference type="InterPro" id="IPR036249">
    <property type="entry name" value="Thioredoxin-like_sf"/>
</dbReference>
<name>A0A0G1XDR5_9BACT</name>
<evidence type="ECO:0000256" key="1">
    <source>
        <dbReference type="ARBA" id="ARBA00003330"/>
    </source>
</evidence>
<keyword evidence="8" id="KW-0676">Redox-active center</keyword>
<dbReference type="InterPro" id="IPR024706">
    <property type="entry name" value="Peroxiredoxin_AhpC-typ"/>
</dbReference>
<dbReference type="CDD" id="cd03017">
    <property type="entry name" value="PRX_BCP"/>
    <property type="match status" value="1"/>
</dbReference>
<dbReference type="AlphaFoldDB" id="A0A0G1XDR5"/>
<organism evidence="14 15">
    <name type="scientific">Candidatus Uhrbacteria bacterium GW2011_GWD2_52_7</name>
    <dbReference type="NCBI Taxonomy" id="1618989"/>
    <lineage>
        <taxon>Bacteria</taxon>
        <taxon>Candidatus Uhriibacteriota</taxon>
    </lineage>
</organism>
<evidence type="ECO:0000256" key="11">
    <source>
        <dbReference type="ARBA" id="ARBA00049091"/>
    </source>
</evidence>
<evidence type="ECO:0000256" key="6">
    <source>
        <dbReference type="ARBA" id="ARBA00023002"/>
    </source>
</evidence>
<dbReference type="PANTHER" id="PTHR42801:SF4">
    <property type="entry name" value="AHPC_TSA FAMILY PROTEIN"/>
    <property type="match status" value="1"/>
</dbReference>
<evidence type="ECO:0000256" key="9">
    <source>
        <dbReference type="ARBA" id="ARBA00032824"/>
    </source>
</evidence>
<keyword evidence="4" id="KW-0575">Peroxidase</keyword>
<evidence type="ECO:0000313" key="15">
    <source>
        <dbReference type="Proteomes" id="UP000034846"/>
    </source>
</evidence>
<evidence type="ECO:0000256" key="7">
    <source>
        <dbReference type="ARBA" id="ARBA00023157"/>
    </source>
</evidence>
<dbReference type="PATRIC" id="fig|1618989.3.peg.742"/>
<evidence type="ECO:0000256" key="8">
    <source>
        <dbReference type="ARBA" id="ARBA00023284"/>
    </source>
</evidence>
<evidence type="ECO:0000256" key="3">
    <source>
        <dbReference type="ARBA" id="ARBA00013017"/>
    </source>
</evidence>
<dbReference type="InterPro" id="IPR013766">
    <property type="entry name" value="Thioredoxin_domain"/>
</dbReference>
<sequence>MISEGQQAPAFELRDQDGNVHTLSQYVGSWVVLYFYPKDMTPGCTQEACNFRDNLARVQSVGAVILGVSADSEARHKKFADKEHLNFPLLADTDHTVCESYGFWKPKKMMGHEFLGIIRSTCIIDPHGAVRKIYSPVKVTGHVDEVLHDLTALRS</sequence>
<dbReference type="EMBL" id="LCRD01000056">
    <property type="protein sequence ID" value="KKW29020.1"/>
    <property type="molecule type" value="Genomic_DNA"/>
</dbReference>
<reference evidence="14 15" key="1">
    <citation type="journal article" date="2015" name="Nature">
        <title>rRNA introns, odd ribosomes, and small enigmatic genomes across a large radiation of phyla.</title>
        <authorList>
            <person name="Brown C.T."/>
            <person name="Hug L.A."/>
            <person name="Thomas B.C."/>
            <person name="Sharon I."/>
            <person name="Castelle C.J."/>
            <person name="Singh A."/>
            <person name="Wilkins M.J."/>
            <person name="Williams K.H."/>
            <person name="Banfield J.F."/>
        </authorList>
    </citation>
    <scope>NUCLEOTIDE SEQUENCE [LARGE SCALE GENOMIC DNA]</scope>
</reference>
<keyword evidence="5" id="KW-0049">Antioxidant</keyword>
<evidence type="ECO:0000256" key="10">
    <source>
        <dbReference type="ARBA" id="ARBA00038489"/>
    </source>
</evidence>
<dbReference type="SUPFAM" id="SSF52833">
    <property type="entry name" value="Thioredoxin-like"/>
    <property type="match status" value="1"/>
</dbReference>
<comment type="caution">
    <text evidence="14">The sequence shown here is derived from an EMBL/GenBank/DDBJ whole genome shotgun (WGS) entry which is preliminary data.</text>
</comment>
<evidence type="ECO:0000256" key="5">
    <source>
        <dbReference type="ARBA" id="ARBA00022862"/>
    </source>
</evidence>
<gene>
    <name evidence="14" type="ORF">UY72_C0056G0006</name>
</gene>
<keyword evidence="7" id="KW-1015">Disulfide bond</keyword>
<feature type="active site" description="Cysteine sulfenic acid (-SOH) intermediate; for peroxidase activity" evidence="12">
    <location>
        <position position="44"/>
    </location>
</feature>
<dbReference type="InterPro" id="IPR050924">
    <property type="entry name" value="Peroxiredoxin_BCP/PrxQ"/>
</dbReference>
<evidence type="ECO:0000256" key="2">
    <source>
        <dbReference type="ARBA" id="ARBA00011245"/>
    </source>
</evidence>
<evidence type="ECO:0000256" key="12">
    <source>
        <dbReference type="PIRSR" id="PIRSR000239-1"/>
    </source>
</evidence>
<dbReference type="PIRSF" id="PIRSF000239">
    <property type="entry name" value="AHPC"/>
    <property type="match status" value="1"/>
</dbReference>
<dbReference type="Proteomes" id="UP000034846">
    <property type="component" value="Unassembled WGS sequence"/>
</dbReference>
<dbReference type="GO" id="GO:0045454">
    <property type="term" value="P:cell redox homeostasis"/>
    <property type="evidence" value="ECO:0007669"/>
    <property type="project" value="TreeGrafter"/>
</dbReference>
<dbReference type="FunFam" id="3.40.30.10:FF:000007">
    <property type="entry name" value="Thioredoxin-dependent thiol peroxidase"/>
    <property type="match status" value="1"/>
</dbReference>
<evidence type="ECO:0000256" key="4">
    <source>
        <dbReference type="ARBA" id="ARBA00022559"/>
    </source>
</evidence>
<dbReference type="Gene3D" id="3.40.30.10">
    <property type="entry name" value="Glutaredoxin"/>
    <property type="match status" value="1"/>
</dbReference>
<comment type="subunit">
    <text evidence="2">Monomer.</text>
</comment>
<evidence type="ECO:0000259" key="13">
    <source>
        <dbReference type="PROSITE" id="PS51352"/>
    </source>
</evidence>
<dbReference type="PANTHER" id="PTHR42801">
    <property type="entry name" value="THIOREDOXIN-DEPENDENT PEROXIDE REDUCTASE"/>
    <property type="match status" value="1"/>
</dbReference>
<proteinExistence type="inferred from homology"/>
<comment type="similarity">
    <text evidence="10">Belongs to the peroxiredoxin family. BCP/PrxQ subfamily.</text>
</comment>
<dbReference type="NCBIfam" id="NF006960">
    <property type="entry name" value="PRK09437.1"/>
    <property type="match status" value="1"/>
</dbReference>
<protein>
    <recommendedName>
        <fullName evidence="3">thioredoxin-dependent peroxiredoxin</fullName>
        <ecNumber evidence="3">1.11.1.24</ecNumber>
    </recommendedName>
    <alternativeName>
        <fullName evidence="9">Thioredoxin peroxidase</fullName>
    </alternativeName>
</protein>
<dbReference type="EC" id="1.11.1.24" evidence="3"/>